<proteinExistence type="predicted"/>
<accession>A0AC35TSK3</accession>
<name>A0AC35TSK3_9BILA</name>
<evidence type="ECO:0000313" key="2">
    <source>
        <dbReference type="WBParaSite" id="RSKR_0000382000.1"/>
    </source>
</evidence>
<dbReference type="Proteomes" id="UP000095286">
    <property type="component" value="Unplaced"/>
</dbReference>
<evidence type="ECO:0000313" key="1">
    <source>
        <dbReference type="Proteomes" id="UP000095286"/>
    </source>
</evidence>
<organism evidence="1 2">
    <name type="scientific">Rhabditophanes sp. KR3021</name>
    <dbReference type="NCBI Taxonomy" id="114890"/>
    <lineage>
        <taxon>Eukaryota</taxon>
        <taxon>Metazoa</taxon>
        <taxon>Ecdysozoa</taxon>
        <taxon>Nematoda</taxon>
        <taxon>Chromadorea</taxon>
        <taxon>Rhabditida</taxon>
        <taxon>Tylenchina</taxon>
        <taxon>Panagrolaimomorpha</taxon>
        <taxon>Strongyloidoidea</taxon>
        <taxon>Alloionematidae</taxon>
        <taxon>Rhabditophanes</taxon>
    </lineage>
</organism>
<sequence length="483" mass="53769">MEIAPDVEANPVILEESNGVDSEKRKMLLNIAFRSAKRSQEIFASDYDKLNFGTEDIDPIYKKFKLNQVSKSVRDNAENLKKQEIDRVINVPKHKNVGQMIGSIQSKLAIGSGNKQLAIDGGSKENMSSTVGKTSYSSSDNTVRSLLPSRTPLIYKPTWHAPWKLYRVIPGHTGWVRAVDVDPKNEFFVTGSADRMVKIWDLATGKLKLSLTGHISSVRGVKVSDRHPLLFSCGEDKQVKCWDLESNKVTRHFHGHLSAVQGLTLHPTLDLLVTAGRDSTVRVWDIRTKTQVFTLTGHTNTVASVITQAMDPQIISSSHDSTVRLWDLAAGKSMGTLTHHKKSVRALCLHPTLAMFASGSTNDIRQWKSRNADFIRSLTQHQSVINSLACNDDGVLVSGGDNGTMHFWDWNSGFCFQQEMIKTQAGSIDSESGVYCMTFDKSGTRLITGDADKSVKMYKEDLTATEESHPILWRPNVLKKQKL</sequence>
<reference evidence="2" key="1">
    <citation type="submission" date="2016-11" db="UniProtKB">
        <authorList>
            <consortium name="WormBaseParasite"/>
        </authorList>
    </citation>
    <scope>IDENTIFICATION</scope>
    <source>
        <strain evidence="2">KR3021</strain>
    </source>
</reference>
<dbReference type="WBParaSite" id="RSKR_0000382000.1">
    <property type="protein sequence ID" value="RSKR_0000382000.1"/>
    <property type="gene ID" value="RSKR_0000382000"/>
</dbReference>
<protein>
    <submittedName>
        <fullName evidence="2">WD_REPEATS_REGION domain-containing protein</fullName>
    </submittedName>
</protein>